<proteinExistence type="predicted"/>
<dbReference type="EMBL" id="JAGFBR010000016">
    <property type="protein sequence ID" value="KAH0453454.1"/>
    <property type="molecule type" value="Genomic_DNA"/>
</dbReference>
<accession>A0AAV7GCJ5</accession>
<gene>
    <name evidence="1" type="ORF">IEQ34_017778</name>
</gene>
<keyword evidence="2" id="KW-1185">Reference proteome</keyword>
<evidence type="ECO:0000313" key="1">
    <source>
        <dbReference type="EMBL" id="KAH0453454.1"/>
    </source>
</evidence>
<sequence length="109" mass="12252">MKLVPLGGRTNNKRTSYRRCSMPRTLRIFRMPSSPICKGLGRSFIVPYFSIRPQSFFTKKNTLAQLFDGSRVVGYISHDSACRGHISHDPEGHGCHVSHDPTCHGHISL</sequence>
<evidence type="ECO:0000313" key="2">
    <source>
        <dbReference type="Proteomes" id="UP000775213"/>
    </source>
</evidence>
<name>A0AAV7GCJ5_DENCH</name>
<dbReference type="Proteomes" id="UP000775213">
    <property type="component" value="Unassembled WGS sequence"/>
</dbReference>
<organism evidence="1 2">
    <name type="scientific">Dendrobium chrysotoxum</name>
    <name type="common">Orchid</name>
    <dbReference type="NCBI Taxonomy" id="161865"/>
    <lineage>
        <taxon>Eukaryota</taxon>
        <taxon>Viridiplantae</taxon>
        <taxon>Streptophyta</taxon>
        <taxon>Embryophyta</taxon>
        <taxon>Tracheophyta</taxon>
        <taxon>Spermatophyta</taxon>
        <taxon>Magnoliopsida</taxon>
        <taxon>Liliopsida</taxon>
        <taxon>Asparagales</taxon>
        <taxon>Orchidaceae</taxon>
        <taxon>Epidendroideae</taxon>
        <taxon>Malaxideae</taxon>
        <taxon>Dendrobiinae</taxon>
        <taxon>Dendrobium</taxon>
    </lineage>
</organism>
<reference evidence="1 2" key="1">
    <citation type="journal article" date="2021" name="Hortic Res">
        <title>Chromosome-scale assembly of the Dendrobium chrysotoxum genome enhances the understanding of orchid evolution.</title>
        <authorList>
            <person name="Zhang Y."/>
            <person name="Zhang G.Q."/>
            <person name="Zhang D."/>
            <person name="Liu X.D."/>
            <person name="Xu X.Y."/>
            <person name="Sun W.H."/>
            <person name="Yu X."/>
            <person name="Zhu X."/>
            <person name="Wang Z.W."/>
            <person name="Zhao X."/>
            <person name="Zhong W.Y."/>
            <person name="Chen H."/>
            <person name="Yin W.L."/>
            <person name="Huang T."/>
            <person name="Niu S.C."/>
            <person name="Liu Z.J."/>
        </authorList>
    </citation>
    <scope>NUCLEOTIDE SEQUENCE [LARGE SCALE GENOMIC DNA]</scope>
    <source>
        <strain evidence="1">Lindl</strain>
    </source>
</reference>
<comment type="caution">
    <text evidence="1">The sequence shown here is derived from an EMBL/GenBank/DDBJ whole genome shotgun (WGS) entry which is preliminary data.</text>
</comment>
<protein>
    <submittedName>
        <fullName evidence="1">Uncharacterized protein</fullName>
    </submittedName>
</protein>
<dbReference type="AlphaFoldDB" id="A0AAV7GCJ5"/>